<feature type="region of interest" description="Disordered" evidence="3">
    <location>
        <begin position="106"/>
        <end position="127"/>
    </location>
</feature>
<comment type="similarity">
    <text evidence="1">Belongs to the SLAIN motif-containing family.</text>
</comment>
<protein>
    <recommendedName>
        <fullName evidence="6">SLAIN motif-containing protein 2</fullName>
    </recommendedName>
</protein>
<feature type="compositionally biased region" description="Low complexity" evidence="3">
    <location>
        <begin position="252"/>
        <end position="263"/>
    </location>
</feature>
<evidence type="ECO:0000313" key="5">
    <source>
        <dbReference type="Proteomes" id="UP001217089"/>
    </source>
</evidence>
<sequence>MSVAVLCNLTLQIMDESDITVDPQAEVRKLQDLVKKLERQNEVLRGKQKLQLEALQNGEIEKKLGTNHNNNISEGLNHCRLKDETSEITLDDVNVLDVDQLSVRDEEDSWLYSSPKPPTPSQSRVSPYEWVRQELDHPSPEVESVKRSLIHRLDEAARISRSSSTPAFASITPLSSRSNTRMSQSAENTPVNSQRPVVRKSLGMSLGNRVDTGTFTRPKKSREIPVPPPPTERFEDTVDHHQSPSVQHDSLRQSLSQAQSSPRRAIRSKQIPQPMSVFDNECDSSVYNRASPVRYDGDRRSSHSNSVGSDGSSPPDSPYENSSKRSLPNVSRLAHSSGMYSSDPYLDNNSSGGSDDYDRPIDPRQYNRMQNQMRPASPNVSGLRQPQNVRRGLSPQRTGLPQPARRSIPRPGTVAKSDLQFLRQDRQVTRILMRVGKKDAFNVELPLHSSYVTLRSKSCNWWINIIACYFASE</sequence>
<dbReference type="EMBL" id="JARBDR010000923">
    <property type="protein sequence ID" value="KAJ8297891.1"/>
    <property type="molecule type" value="Genomic_DNA"/>
</dbReference>
<feature type="compositionally biased region" description="Polar residues" evidence="3">
    <location>
        <begin position="160"/>
        <end position="195"/>
    </location>
</feature>
<evidence type="ECO:0008006" key="6">
    <source>
        <dbReference type="Google" id="ProtNLM"/>
    </source>
</evidence>
<evidence type="ECO:0000256" key="2">
    <source>
        <dbReference type="ARBA" id="ARBA00023054"/>
    </source>
</evidence>
<dbReference type="InterPro" id="IPR026179">
    <property type="entry name" value="Slain"/>
</dbReference>
<organism evidence="4 5">
    <name type="scientific">Tegillarca granosa</name>
    <name type="common">Malaysian cockle</name>
    <name type="synonym">Anadara granosa</name>
    <dbReference type="NCBI Taxonomy" id="220873"/>
    <lineage>
        <taxon>Eukaryota</taxon>
        <taxon>Metazoa</taxon>
        <taxon>Spiralia</taxon>
        <taxon>Lophotrochozoa</taxon>
        <taxon>Mollusca</taxon>
        <taxon>Bivalvia</taxon>
        <taxon>Autobranchia</taxon>
        <taxon>Pteriomorphia</taxon>
        <taxon>Arcoida</taxon>
        <taxon>Arcoidea</taxon>
        <taxon>Arcidae</taxon>
        <taxon>Tegillarca</taxon>
    </lineage>
</organism>
<evidence type="ECO:0000313" key="4">
    <source>
        <dbReference type="EMBL" id="KAJ8297891.1"/>
    </source>
</evidence>
<dbReference type="Pfam" id="PF15301">
    <property type="entry name" value="SLAIN"/>
    <property type="match status" value="1"/>
</dbReference>
<dbReference type="PANTHER" id="PTHR22406">
    <property type="entry name" value="NASCENT POLYPEPTIDE-ASSOCIATED COMPLEX SUBUNIT ALPHA, MUSCLE-SPECIFIC FORM"/>
    <property type="match status" value="1"/>
</dbReference>
<feature type="compositionally biased region" description="Polar residues" evidence="3">
    <location>
        <begin position="319"/>
        <end position="329"/>
    </location>
</feature>
<accession>A0ABQ9DXA6</accession>
<keyword evidence="2" id="KW-0175">Coiled coil</keyword>
<evidence type="ECO:0000256" key="3">
    <source>
        <dbReference type="SAM" id="MobiDB-lite"/>
    </source>
</evidence>
<dbReference type="Proteomes" id="UP001217089">
    <property type="component" value="Unassembled WGS sequence"/>
</dbReference>
<feature type="compositionally biased region" description="Polar residues" evidence="3">
    <location>
        <begin position="367"/>
        <end position="388"/>
    </location>
</feature>
<evidence type="ECO:0000256" key="1">
    <source>
        <dbReference type="ARBA" id="ARBA00006652"/>
    </source>
</evidence>
<name>A0ABQ9DXA6_TEGGR</name>
<gene>
    <name evidence="4" type="ORF">KUTeg_024422</name>
</gene>
<reference evidence="4 5" key="1">
    <citation type="submission" date="2022-12" db="EMBL/GenBank/DDBJ databases">
        <title>Chromosome-level genome of Tegillarca granosa.</title>
        <authorList>
            <person name="Kim J."/>
        </authorList>
    </citation>
    <scope>NUCLEOTIDE SEQUENCE [LARGE SCALE GENOMIC DNA]</scope>
    <source>
        <strain evidence="4">Teg-2019</strain>
        <tissue evidence="4">Adductor muscle</tissue>
    </source>
</reference>
<keyword evidence="5" id="KW-1185">Reference proteome</keyword>
<feature type="compositionally biased region" description="Low complexity" evidence="3">
    <location>
        <begin position="303"/>
        <end position="314"/>
    </location>
</feature>
<feature type="region of interest" description="Disordered" evidence="3">
    <location>
        <begin position="158"/>
        <end position="412"/>
    </location>
</feature>
<dbReference type="PANTHER" id="PTHR22406:SF7">
    <property type="entry name" value="NASCENT POLYPEPTIDE-ASSOCIATED COMPLEX SUBUNIT ALPHA, MUSCLE-SPECIFIC FORM"/>
    <property type="match status" value="1"/>
</dbReference>
<proteinExistence type="inferred from homology"/>
<feature type="compositionally biased region" description="Basic and acidic residues" evidence="3">
    <location>
        <begin position="232"/>
        <end position="242"/>
    </location>
</feature>
<comment type="caution">
    <text evidence="4">The sequence shown here is derived from an EMBL/GenBank/DDBJ whole genome shotgun (WGS) entry which is preliminary data.</text>
</comment>